<dbReference type="Proteomes" id="UP000184130">
    <property type="component" value="Unassembled WGS sequence"/>
</dbReference>
<gene>
    <name evidence="2" type="ORF">SAMN05216463_10148</name>
</gene>
<dbReference type="EMBL" id="FRBD01000001">
    <property type="protein sequence ID" value="SHK26606.1"/>
    <property type="molecule type" value="Genomic_DNA"/>
</dbReference>
<protein>
    <submittedName>
        <fullName evidence="2">Uncharacterized protein</fullName>
    </submittedName>
</protein>
<name>A0A1M6R2H0_XYLRU</name>
<keyword evidence="1" id="KW-0472">Membrane</keyword>
<dbReference type="AlphaFoldDB" id="A0A1M6R2H0"/>
<sequence length="53" mass="6079">MLCAIAKMAVLGAFGTEKVIFPYRIVGLVRFYLFPYMVTCKMTDFRQNSALRP</sequence>
<reference evidence="2 3" key="1">
    <citation type="submission" date="2016-11" db="EMBL/GenBank/DDBJ databases">
        <authorList>
            <person name="Jaros S."/>
            <person name="Januszkiewicz K."/>
            <person name="Wedrychowicz H."/>
        </authorList>
    </citation>
    <scope>NUCLEOTIDE SEQUENCE [LARGE SCALE GENOMIC DNA]</scope>
    <source>
        <strain evidence="2 3">KHT3</strain>
    </source>
</reference>
<evidence type="ECO:0000256" key="1">
    <source>
        <dbReference type="SAM" id="Phobius"/>
    </source>
</evidence>
<feature type="transmembrane region" description="Helical" evidence="1">
    <location>
        <begin position="20"/>
        <end position="38"/>
    </location>
</feature>
<organism evidence="2 3">
    <name type="scientific">Xylanibacter ruminicola</name>
    <name type="common">Prevotella ruminicola</name>
    <dbReference type="NCBI Taxonomy" id="839"/>
    <lineage>
        <taxon>Bacteria</taxon>
        <taxon>Pseudomonadati</taxon>
        <taxon>Bacteroidota</taxon>
        <taxon>Bacteroidia</taxon>
        <taxon>Bacteroidales</taxon>
        <taxon>Prevotellaceae</taxon>
        <taxon>Xylanibacter</taxon>
    </lineage>
</organism>
<evidence type="ECO:0000313" key="2">
    <source>
        <dbReference type="EMBL" id="SHK26606.1"/>
    </source>
</evidence>
<accession>A0A1M6R2H0</accession>
<keyword evidence="1" id="KW-1133">Transmembrane helix</keyword>
<keyword evidence="1" id="KW-0812">Transmembrane</keyword>
<evidence type="ECO:0000313" key="3">
    <source>
        <dbReference type="Proteomes" id="UP000184130"/>
    </source>
</evidence>
<proteinExistence type="predicted"/>